<dbReference type="Proteomes" id="UP000078390">
    <property type="component" value="Unassembled WGS sequence"/>
</dbReference>
<dbReference type="InterPro" id="IPR024370">
    <property type="entry name" value="PBP_domain"/>
</dbReference>
<dbReference type="SUPFAM" id="SSF53850">
    <property type="entry name" value="Periplasmic binding protein-like II"/>
    <property type="match status" value="1"/>
</dbReference>
<dbReference type="STRING" id="999894.TDIS_1823"/>
<evidence type="ECO:0000259" key="1">
    <source>
        <dbReference type="Pfam" id="PF12849"/>
    </source>
</evidence>
<comment type="caution">
    <text evidence="2">The sequence shown here is derived from an EMBL/GenBank/DDBJ whole genome shotgun (WGS) entry which is preliminary data.</text>
</comment>
<evidence type="ECO:0000313" key="2">
    <source>
        <dbReference type="EMBL" id="OAQ20096.1"/>
    </source>
</evidence>
<gene>
    <name evidence="2" type="ORF">TDIS_1823</name>
</gene>
<feature type="domain" description="PBP" evidence="1">
    <location>
        <begin position="32"/>
        <end position="256"/>
    </location>
</feature>
<name>A0A179D211_9BACT</name>
<keyword evidence="3" id="KW-1185">Reference proteome</keyword>
<dbReference type="EMBL" id="LWLG01000016">
    <property type="protein sequence ID" value="OAQ20096.1"/>
    <property type="molecule type" value="Genomic_DNA"/>
</dbReference>
<dbReference type="Gene3D" id="3.40.190.10">
    <property type="entry name" value="Periplasmic binding protein-like II"/>
    <property type="match status" value="2"/>
</dbReference>
<dbReference type="RefSeq" id="WP_068671529.1">
    <property type="nucleotide sequence ID" value="NZ_LWLG01000016.1"/>
</dbReference>
<dbReference type="InterPro" id="IPR052738">
    <property type="entry name" value="ABC-Tungstate_binding"/>
</dbReference>
<dbReference type="PANTHER" id="PTHR37945">
    <property type="entry name" value="EXTRACELLULAR TUNGSTATE BINDING PROTEIN"/>
    <property type="match status" value="1"/>
</dbReference>
<evidence type="ECO:0000313" key="3">
    <source>
        <dbReference type="Proteomes" id="UP000078390"/>
    </source>
</evidence>
<organism evidence="2 3">
    <name type="scientific">Thermosulfurimonas dismutans</name>
    <dbReference type="NCBI Taxonomy" id="999894"/>
    <lineage>
        <taxon>Bacteria</taxon>
        <taxon>Pseudomonadati</taxon>
        <taxon>Thermodesulfobacteriota</taxon>
        <taxon>Thermodesulfobacteria</taxon>
        <taxon>Thermodesulfobacteriales</taxon>
        <taxon>Thermodesulfobacteriaceae</taxon>
        <taxon>Thermosulfurimonas</taxon>
    </lineage>
</organism>
<accession>A0A179D211</accession>
<dbReference type="PANTHER" id="PTHR37945:SF1">
    <property type="entry name" value="EXTRACELLULAR TUNGSTATE BINDING PROTEIN"/>
    <property type="match status" value="1"/>
</dbReference>
<protein>
    <submittedName>
        <fullName evidence="2">ABC-type tungstate transport system, periplasmic binding protein</fullName>
    </submittedName>
</protein>
<dbReference type="OrthoDB" id="186379at2"/>
<dbReference type="PATRIC" id="fig|999894.6.peg.1823"/>
<dbReference type="AlphaFoldDB" id="A0A179D211"/>
<sequence length="280" mass="31108">MNTKKVLLLCFWALLALFLADLGLAEKKVLRMATTTSTDNTGLLDYLAPIFKKDTGIELQWIAVGTGKALKLGQNCDVDILMVHAPSAEKAFIKAGYGINRREIMYNDFIIVGPPDDPAGIKGMSATEALRKIANQKAIFVSRGDHSGTHKKEETLWKTAGIDPNKLDKEPWYIQTGQGMLATLNVASEKRGYTLTDRGTFIKYEATLKGKPILVILVEGDKIIRNQYSVIEINPEHCPNVKNDLARTFSDWITSPKIQQAIANFRLMGKQLFIPNAKTK</sequence>
<proteinExistence type="predicted"/>
<dbReference type="Pfam" id="PF12849">
    <property type="entry name" value="PBP_like_2"/>
    <property type="match status" value="1"/>
</dbReference>
<reference evidence="2 3" key="1">
    <citation type="submission" date="2016-04" db="EMBL/GenBank/DDBJ databases">
        <title>Genome analysis of Thermosulfurimonas dismutans, the first thermophilic sulfur-disproportionating bacterium of the phylum Thermodesulfobacteria.</title>
        <authorList>
            <person name="Mardanov A.V."/>
            <person name="Beletsky A.V."/>
            <person name="Kadnikov V.V."/>
            <person name="Slobodkin A.I."/>
            <person name="Ravin N.V."/>
        </authorList>
    </citation>
    <scope>NUCLEOTIDE SEQUENCE [LARGE SCALE GENOMIC DNA]</scope>
    <source>
        <strain evidence="2 3">S95</strain>
    </source>
</reference>